<sequence length="151" mass="16799">LAFSALDSYTESCVARCEVGGFQFPVPFSTFPHLHTYKTRQPLENHFVISYFLLTKTLPPAKLATYKSTWPITWPPTERISAWTMSVRVTFCLTSRTTDQTTEWMQTSKASNKSTSTEPPRPTWDCLPCSSPWAPPGAVSLIGPPGLSQPA</sequence>
<gene>
    <name evidence="2" type="ORF">BN850_0137740</name>
</gene>
<protein>
    <submittedName>
        <fullName evidence="2">Unclassified</fullName>
    </submittedName>
</protein>
<dbReference type="AlphaFoldDB" id="W1IBE7"/>
<evidence type="ECO:0000256" key="1">
    <source>
        <dbReference type="SAM" id="MobiDB-lite"/>
    </source>
</evidence>
<name>W1IBE7_9HYPO</name>
<dbReference type="EMBL" id="CBMI010005059">
    <property type="protein sequence ID" value="CDL73386.1"/>
    <property type="molecule type" value="Genomic_DNA"/>
</dbReference>
<feature type="non-terminal residue" evidence="2">
    <location>
        <position position="1"/>
    </location>
</feature>
<proteinExistence type="predicted"/>
<feature type="compositionally biased region" description="Polar residues" evidence="1">
    <location>
        <begin position="102"/>
        <end position="118"/>
    </location>
</feature>
<keyword evidence="2" id="KW-0496">Mitochondrion</keyword>
<reference evidence="2" key="1">
    <citation type="submission" date="2013-05" db="EMBL/GenBank/DDBJ databases">
        <title>Draft genome sequences of six wheat associated Fusarium spp. isolates.</title>
        <authorList>
            <person name="Moolhuijzen P.M."/>
            <person name="Manners J.M."/>
            <person name="Wilcox S."/>
            <person name="Bellgard M.I."/>
            <person name="Gardiner D.M."/>
        </authorList>
    </citation>
    <scope>NUCLEOTIDE SEQUENCE</scope>
    <source>
        <strain evidence="2">CS3069</strain>
    </source>
</reference>
<organism evidence="2">
    <name type="scientific">Fusarium clavum</name>
    <dbReference type="NCBI Taxonomy" id="2594811"/>
    <lineage>
        <taxon>Eukaryota</taxon>
        <taxon>Fungi</taxon>
        <taxon>Dikarya</taxon>
        <taxon>Ascomycota</taxon>
        <taxon>Pezizomycotina</taxon>
        <taxon>Sordariomycetes</taxon>
        <taxon>Hypocreomycetidae</taxon>
        <taxon>Hypocreales</taxon>
        <taxon>Nectriaceae</taxon>
        <taxon>Fusarium</taxon>
        <taxon>Fusarium incarnatum-equiseti species complex</taxon>
    </lineage>
</organism>
<accession>W1IBE7</accession>
<feature type="non-terminal residue" evidence="2">
    <location>
        <position position="151"/>
    </location>
</feature>
<feature type="region of interest" description="Disordered" evidence="1">
    <location>
        <begin position="102"/>
        <end position="123"/>
    </location>
</feature>
<dbReference type="EMBL" id="HG321323">
    <property type="protein sequence ID" value="CEF82648.1"/>
    <property type="molecule type" value="Genomic_DNA"/>
</dbReference>
<geneLocation type="mitochondrion" evidence="2"/>
<evidence type="ECO:0000313" key="2">
    <source>
        <dbReference type="EMBL" id="CDL73386.1"/>
    </source>
</evidence>